<dbReference type="Gene3D" id="3.30.70.330">
    <property type="match status" value="3"/>
</dbReference>
<dbReference type="SUPFAM" id="SSF54928">
    <property type="entry name" value="RNA-binding domain, RBD"/>
    <property type="match status" value="2"/>
</dbReference>
<evidence type="ECO:0000256" key="1">
    <source>
        <dbReference type="ARBA" id="ARBA00022737"/>
    </source>
</evidence>
<reference evidence="6 7" key="1">
    <citation type="journal article" date="2013" name="Nature">
        <title>Insights into bilaterian evolution from three spiralian genomes.</title>
        <authorList>
            <person name="Simakov O."/>
            <person name="Marletaz F."/>
            <person name="Cho S.J."/>
            <person name="Edsinger-Gonzales E."/>
            <person name="Havlak P."/>
            <person name="Hellsten U."/>
            <person name="Kuo D.H."/>
            <person name="Larsson T."/>
            <person name="Lv J."/>
            <person name="Arendt D."/>
            <person name="Savage R."/>
            <person name="Osoegawa K."/>
            <person name="de Jong P."/>
            <person name="Grimwood J."/>
            <person name="Chapman J.A."/>
            <person name="Shapiro H."/>
            <person name="Aerts A."/>
            <person name="Otillar R.P."/>
            <person name="Terry A.Y."/>
            <person name="Boore J.L."/>
            <person name="Grigoriev I.V."/>
            <person name="Lindberg D.R."/>
            <person name="Seaver E.C."/>
            <person name="Weisblat D.A."/>
            <person name="Putnam N.H."/>
            <person name="Rokhsar D.S."/>
        </authorList>
    </citation>
    <scope>NUCLEOTIDE SEQUENCE [LARGE SCALE GENOMIC DNA]</scope>
</reference>
<evidence type="ECO:0000313" key="6">
    <source>
        <dbReference type="EMBL" id="ESO87108.1"/>
    </source>
</evidence>
<dbReference type="InterPro" id="IPR000504">
    <property type="entry name" value="RRM_dom"/>
</dbReference>
<dbReference type="PANTHER" id="PTHR23236:SF119">
    <property type="entry name" value="NUCLEAR RNA-BINDING PROTEIN SART-3"/>
    <property type="match status" value="1"/>
</dbReference>
<dbReference type="OrthoDB" id="167718at2759"/>
<evidence type="ECO:0000256" key="4">
    <source>
        <dbReference type="SAM" id="MobiDB-lite"/>
    </source>
</evidence>
<feature type="region of interest" description="Disordered" evidence="4">
    <location>
        <begin position="1"/>
        <end position="61"/>
    </location>
</feature>
<dbReference type="HOGENOM" id="CLU_807224_0_0_1"/>
<name>V3Z8B0_LOTGI</name>
<dbReference type="InterPro" id="IPR035979">
    <property type="entry name" value="RBD_domain_sf"/>
</dbReference>
<dbReference type="KEGG" id="lgi:LOTGIDRAFT_229266"/>
<evidence type="ECO:0000313" key="7">
    <source>
        <dbReference type="Proteomes" id="UP000030746"/>
    </source>
</evidence>
<dbReference type="InterPro" id="IPR012677">
    <property type="entry name" value="Nucleotide-bd_a/b_plait_sf"/>
</dbReference>
<dbReference type="PROSITE" id="PS50102">
    <property type="entry name" value="RRM"/>
    <property type="match status" value="3"/>
</dbReference>
<evidence type="ECO:0000256" key="2">
    <source>
        <dbReference type="ARBA" id="ARBA00022884"/>
    </source>
</evidence>
<feature type="compositionally biased region" description="Basic and acidic residues" evidence="4">
    <location>
        <begin position="39"/>
        <end position="58"/>
    </location>
</feature>
<dbReference type="OMA" id="TEKPEGC"/>
<feature type="region of interest" description="Disordered" evidence="4">
    <location>
        <begin position="312"/>
        <end position="344"/>
    </location>
</feature>
<dbReference type="AlphaFoldDB" id="V3Z8B0"/>
<dbReference type="GeneID" id="20247952"/>
<accession>V3Z8B0</accession>
<keyword evidence="2 3" id="KW-0694">RNA-binding</keyword>
<feature type="compositionally biased region" description="Acidic residues" evidence="4">
    <location>
        <begin position="11"/>
        <end position="28"/>
    </location>
</feature>
<proteinExistence type="predicted"/>
<dbReference type="PANTHER" id="PTHR23236">
    <property type="entry name" value="EUKARYOTIC TRANSLATION INITIATION FACTOR 4B/4H"/>
    <property type="match status" value="1"/>
</dbReference>
<dbReference type="Pfam" id="PF00076">
    <property type="entry name" value="RRM_1"/>
    <property type="match status" value="3"/>
</dbReference>
<keyword evidence="7" id="KW-1185">Reference proteome</keyword>
<dbReference type="SMART" id="SM00360">
    <property type="entry name" value="RRM"/>
    <property type="match status" value="3"/>
</dbReference>
<dbReference type="CTD" id="20247952"/>
<gene>
    <name evidence="6" type="ORF">LOTGIDRAFT_229266</name>
</gene>
<feature type="domain" description="RRM" evidence="5">
    <location>
        <begin position="239"/>
        <end position="313"/>
    </location>
</feature>
<keyword evidence="1" id="KW-0677">Repeat</keyword>
<dbReference type="EMBL" id="KB202953">
    <property type="protein sequence ID" value="ESO87108.1"/>
    <property type="molecule type" value="Genomic_DNA"/>
</dbReference>
<dbReference type="GO" id="GO:0003723">
    <property type="term" value="F:RNA binding"/>
    <property type="evidence" value="ECO:0007669"/>
    <property type="project" value="UniProtKB-UniRule"/>
</dbReference>
<feature type="domain" description="RRM" evidence="5">
    <location>
        <begin position="60"/>
        <end position="134"/>
    </location>
</feature>
<organism evidence="6 7">
    <name type="scientific">Lottia gigantea</name>
    <name type="common">Giant owl limpet</name>
    <dbReference type="NCBI Taxonomy" id="225164"/>
    <lineage>
        <taxon>Eukaryota</taxon>
        <taxon>Metazoa</taxon>
        <taxon>Spiralia</taxon>
        <taxon>Lophotrochozoa</taxon>
        <taxon>Mollusca</taxon>
        <taxon>Gastropoda</taxon>
        <taxon>Patellogastropoda</taxon>
        <taxon>Lottioidea</taxon>
        <taxon>Lottiidae</taxon>
        <taxon>Lottia</taxon>
    </lineage>
</organism>
<feature type="domain" description="RRM" evidence="5">
    <location>
        <begin position="136"/>
        <end position="210"/>
    </location>
</feature>
<evidence type="ECO:0000256" key="3">
    <source>
        <dbReference type="PROSITE-ProRule" id="PRU00176"/>
    </source>
</evidence>
<dbReference type="RefSeq" id="XP_009062060.1">
    <property type="nucleotide sequence ID" value="XM_009063812.1"/>
</dbReference>
<evidence type="ECO:0000259" key="5">
    <source>
        <dbReference type="PROSITE" id="PS50102"/>
    </source>
</evidence>
<dbReference type="STRING" id="225164.V3Z8B0"/>
<sequence length="344" mass="40145">MRKKSKKVQEEEVEEEVVLSASEEESSDSDGQNRKRKSKGGESDSSSKKAKMEEERSSENTVFVNNIPRNMNLEEFQQLFPDASHIRFPTKYDQTSKGFAFLVFDTEKEMEKCLKKKQGIEINNKKLQLTMAGNSKTLYIKNINKNVSEEELCKIFPDCTSIRYPEYDDGKHKGYAYLQFSTENKVKEVITKKQGMYLKGEKLFLELAKQREQNHSGQKFRSSFEIKKDGYSVSEEPTKSVTVRNLTFNISEDDIIKEFGALKGRLIKDEETGQSKGRAYLLFKTKKDAEEAVSKFNEEKLHDRRIYLYYTSKLGKNKKERPKKENPNSRKNKRKQKLKEDYED</sequence>
<dbReference type="Proteomes" id="UP000030746">
    <property type="component" value="Unassembled WGS sequence"/>
</dbReference>
<protein>
    <recommendedName>
        <fullName evidence="5">RRM domain-containing protein</fullName>
    </recommendedName>
</protein>